<dbReference type="PhylomeDB" id="A0A061B5I3"/>
<protein>
    <recommendedName>
        <fullName evidence="7">Endoplasmic reticulum lectin</fullName>
    </recommendedName>
    <alternativeName>
        <fullName evidence="7">Protein OS-9 homolog</fullName>
    </alternativeName>
</protein>
<accession>A0A061B5I3</accession>
<evidence type="ECO:0000256" key="7">
    <source>
        <dbReference type="RuleBase" id="RU369099"/>
    </source>
</evidence>
<gene>
    <name evidence="10" type="ORF">CYFA0S_10e03972g</name>
</gene>
<comment type="subcellular location">
    <subcellularLocation>
        <location evidence="1 7">Endoplasmic reticulum membrane</location>
        <topology evidence="1 7">Peripheral membrane protein</topology>
        <orientation evidence="1 7">Lumenal side</orientation>
    </subcellularLocation>
</comment>
<dbReference type="PANTHER" id="PTHR15414:SF0">
    <property type="entry name" value="ENDOPLASMIC RETICULUM LECTIN 1"/>
    <property type="match status" value="1"/>
</dbReference>
<evidence type="ECO:0000256" key="1">
    <source>
        <dbReference type="ARBA" id="ARBA00004367"/>
    </source>
</evidence>
<dbReference type="GO" id="GO:0005789">
    <property type="term" value="C:endoplasmic reticulum membrane"/>
    <property type="evidence" value="ECO:0007669"/>
    <property type="project" value="UniProtKB-SubCell"/>
</dbReference>
<feature type="compositionally biased region" description="Acidic residues" evidence="8">
    <location>
        <begin position="373"/>
        <end position="400"/>
    </location>
</feature>
<reference evidence="10" key="1">
    <citation type="journal article" date="2014" name="Genome Announc.">
        <title>Genome sequence of the yeast Cyberlindnera fabianii (Hansenula fabianii).</title>
        <authorList>
            <person name="Freel K.C."/>
            <person name="Sarilar V."/>
            <person name="Neuveglise C."/>
            <person name="Devillers H."/>
            <person name="Friedrich A."/>
            <person name="Schacherer J."/>
        </authorList>
    </citation>
    <scope>NUCLEOTIDE SEQUENCE</scope>
    <source>
        <strain evidence="10">YJS4271</strain>
    </source>
</reference>
<dbReference type="InterPro" id="IPR045149">
    <property type="entry name" value="OS-9-like"/>
</dbReference>
<feature type="domain" description="MRH" evidence="9">
    <location>
        <begin position="47"/>
        <end position="178"/>
    </location>
</feature>
<keyword evidence="5 7" id="KW-0256">Endoplasmic reticulum</keyword>
<feature type="compositionally biased region" description="Basic and acidic residues" evidence="8">
    <location>
        <begin position="409"/>
        <end position="426"/>
    </location>
</feature>
<organism evidence="10">
    <name type="scientific">Cyberlindnera fabianii</name>
    <name type="common">Yeast</name>
    <name type="synonym">Hansenula fabianii</name>
    <dbReference type="NCBI Taxonomy" id="36022"/>
    <lineage>
        <taxon>Eukaryota</taxon>
        <taxon>Fungi</taxon>
        <taxon>Dikarya</taxon>
        <taxon>Ascomycota</taxon>
        <taxon>Saccharomycotina</taxon>
        <taxon>Saccharomycetes</taxon>
        <taxon>Phaffomycetales</taxon>
        <taxon>Phaffomycetaceae</taxon>
        <taxon>Cyberlindnera</taxon>
    </lineage>
</organism>
<sequence length="426" mass="48764">MISSENSPYVINHGSENTSYICELPSTTPTSSKPFNASTINLNELSVEISLKLKETMLIFHDMYWTYSFTPRGRISQFHGDPRVYLTAPDNAKHLFVLGRADTRMDFPKLEPKQSDDTMILTHTVANGSICDITLQPRKVEVQYFCDPEMTTPSLVSVREHRTCEYIAKVAIPDLCEIQELRPMEESFREIKCVPIVEKKDRDNKRNADDVFGAISEKVNVVDYKLISVDDGIFLGKPKQGPLVIFDIGDKETYQTRLLKSFLKWFPNRYIEGGDDTKKMLLNRLFFQFKALTYDMKGNYITTGIVGITRDERGQYVAHVDTKKVVVTENIELLNTPVPESGMVEKLQKEKEELMRVVESMKESAGQHRQAEDTGEDSVEDDIFVIEDSEGDDDSVDEDNVYVLVDQEDTTHEKNNEDKNRNHDEL</sequence>
<dbReference type="PANTHER" id="PTHR15414">
    <property type="entry name" value="OS-9-RELATED"/>
    <property type="match status" value="1"/>
</dbReference>
<keyword evidence="3" id="KW-0732">Signal</keyword>
<dbReference type="GO" id="GO:0030970">
    <property type="term" value="P:retrograde protein transport, ER to cytosol"/>
    <property type="evidence" value="ECO:0007669"/>
    <property type="project" value="TreeGrafter"/>
</dbReference>
<evidence type="ECO:0000256" key="2">
    <source>
        <dbReference type="ARBA" id="ARBA00009918"/>
    </source>
</evidence>
<comment type="function">
    <text evidence="7">Lectin involved in the quality control of the secretory pathway. As a member of the endoplasmic reticulum-associated degradation lumenal (ERAD-L) surveillance system, targets misfolded endoplasmic reticulum lumenal glycoproteins for degradation.</text>
</comment>
<comment type="similarity">
    <text evidence="2 7">Belongs to the OS-9 family.</text>
</comment>
<feature type="region of interest" description="Disordered" evidence="8">
    <location>
        <begin position="360"/>
        <end position="426"/>
    </location>
</feature>
<dbReference type="GO" id="GO:0030246">
    <property type="term" value="F:carbohydrate binding"/>
    <property type="evidence" value="ECO:0007669"/>
    <property type="project" value="UniProtKB-UniRule"/>
</dbReference>
<evidence type="ECO:0000259" key="9">
    <source>
        <dbReference type="PROSITE" id="PS51914"/>
    </source>
</evidence>
<dbReference type="InterPro" id="IPR009011">
    <property type="entry name" value="Man6P_isomerase_rcpt-bd_dom_sf"/>
</dbReference>
<name>A0A061B5I3_CYBFA</name>
<proteinExistence type="inferred from homology"/>
<evidence type="ECO:0000256" key="4">
    <source>
        <dbReference type="ARBA" id="ARBA00022734"/>
    </source>
</evidence>
<dbReference type="OrthoDB" id="448954at2759"/>
<keyword evidence="6" id="KW-1015">Disulfide bond</keyword>
<dbReference type="AlphaFoldDB" id="A0A061B5I3"/>
<evidence type="ECO:0000256" key="8">
    <source>
        <dbReference type="SAM" id="MobiDB-lite"/>
    </source>
</evidence>
<dbReference type="GO" id="GO:0030968">
    <property type="term" value="P:endoplasmic reticulum unfolded protein response"/>
    <property type="evidence" value="ECO:0007669"/>
    <property type="project" value="UniProtKB-UniRule"/>
</dbReference>
<dbReference type="GO" id="GO:0005788">
    <property type="term" value="C:endoplasmic reticulum lumen"/>
    <property type="evidence" value="ECO:0007669"/>
    <property type="project" value="UniProtKB-UniRule"/>
</dbReference>
<evidence type="ECO:0000256" key="5">
    <source>
        <dbReference type="ARBA" id="ARBA00022824"/>
    </source>
</evidence>
<dbReference type="PROSITE" id="PS51914">
    <property type="entry name" value="MRH"/>
    <property type="match status" value="1"/>
</dbReference>
<dbReference type="EMBL" id="LK052895">
    <property type="protein sequence ID" value="CDR42932.1"/>
    <property type="molecule type" value="Genomic_DNA"/>
</dbReference>
<evidence type="ECO:0000313" key="10">
    <source>
        <dbReference type="EMBL" id="CDR42932.1"/>
    </source>
</evidence>
<dbReference type="Gene3D" id="2.70.130.10">
    <property type="entry name" value="Mannose-6-phosphate receptor binding domain"/>
    <property type="match status" value="1"/>
</dbReference>
<feature type="compositionally biased region" description="Basic and acidic residues" evidence="8">
    <location>
        <begin position="360"/>
        <end position="372"/>
    </location>
</feature>
<evidence type="ECO:0000256" key="6">
    <source>
        <dbReference type="ARBA" id="ARBA00023157"/>
    </source>
</evidence>
<keyword evidence="4 7" id="KW-0430">Lectin</keyword>
<evidence type="ECO:0000256" key="3">
    <source>
        <dbReference type="ARBA" id="ARBA00022729"/>
    </source>
</evidence>
<keyword evidence="7" id="KW-0472">Membrane</keyword>
<dbReference type="VEuPathDB" id="FungiDB:BON22_1305"/>
<dbReference type="InterPro" id="IPR044865">
    <property type="entry name" value="MRH_dom"/>
</dbReference>